<protein>
    <recommendedName>
        <fullName evidence="3">Immunity protein 42</fullName>
    </recommendedName>
</protein>
<name>A0A1U9VGE0_9RALS</name>
<evidence type="ECO:0008006" key="3">
    <source>
        <dbReference type="Google" id="ProtNLM"/>
    </source>
</evidence>
<evidence type="ECO:0000313" key="2">
    <source>
        <dbReference type="Proteomes" id="UP000189628"/>
    </source>
</evidence>
<dbReference type="AlphaFoldDB" id="A0A1U9VGE0"/>
<proteinExistence type="predicted"/>
<dbReference type="EMBL" id="CP019911">
    <property type="protein sequence ID" value="AQW29759.1"/>
    <property type="molecule type" value="Genomic_DNA"/>
</dbReference>
<gene>
    <name evidence="1" type="ORF">B0B51_06985</name>
</gene>
<sequence>MLFGKKERFAVEFELDHDHGGAWLFGRFCYWIGGERVGDYDAGASLRDVLFQLTHIVGDGGKRFCPRLAALPAAQSFKLIFDALRETNSEIFNYVSRDFMSVRLDVCIPVDIFNTWNIFLVEDIEEAKLIYQEDGALDAKLAILSVGEFDEVIKTTYAELEGLLAKEL</sequence>
<evidence type="ECO:0000313" key="1">
    <source>
        <dbReference type="EMBL" id="AQW29759.1"/>
    </source>
</evidence>
<dbReference type="Pfam" id="PF15593">
    <property type="entry name" value="Imm42"/>
    <property type="match status" value="1"/>
</dbReference>
<dbReference type="Proteomes" id="UP000189628">
    <property type="component" value="Chromosome"/>
</dbReference>
<accession>A0A1U9VGE0</accession>
<reference evidence="1 2" key="1">
    <citation type="submission" date="2017-02" db="EMBL/GenBank/DDBJ databases">
        <title>Blood Disease Bacterium A2-HR MARDI.</title>
        <authorList>
            <person name="Badrun R."/>
            <person name="Abu Bakar N."/>
            <person name="Laboh R."/>
        </authorList>
    </citation>
    <scope>NUCLEOTIDE SEQUENCE [LARGE SCALE GENOMIC DNA]</scope>
    <source>
        <strain evidence="1 2">A2-HR MARDI</strain>
    </source>
</reference>
<dbReference type="InterPro" id="IPR028958">
    <property type="entry name" value="Imm42"/>
</dbReference>
<organism evidence="1 2">
    <name type="scientific">blood disease bacterium A2-HR MARDI</name>
    <dbReference type="NCBI Taxonomy" id="1944648"/>
    <lineage>
        <taxon>Bacteria</taxon>
        <taxon>Pseudomonadati</taxon>
        <taxon>Pseudomonadota</taxon>
        <taxon>Betaproteobacteria</taxon>
        <taxon>Burkholderiales</taxon>
        <taxon>Burkholderiaceae</taxon>
        <taxon>Ralstonia</taxon>
        <taxon>Ralstonia solanacearum species complex</taxon>
    </lineage>
</organism>